<evidence type="ECO:0000256" key="8">
    <source>
        <dbReference type="SAM" id="Coils"/>
    </source>
</evidence>
<dbReference type="PROSITE" id="PS50994">
    <property type="entry name" value="INTEGRASE"/>
    <property type="match status" value="1"/>
</dbReference>
<dbReference type="InterPro" id="IPR012337">
    <property type="entry name" value="RNaseH-like_sf"/>
</dbReference>
<evidence type="ECO:0000313" key="12">
    <source>
        <dbReference type="EMBL" id="KAH0810238.1"/>
    </source>
</evidence>
<feature type="region of interest" description="Disordered" evidence="9">
    <location>
        <begin position="909"/>
        <end position="937"/>
    </location>
</feature>
<reference evidence="12" key="2">
    <citation type="submission" date="2021-08" db="EMBL/GenBank/DDBJ databases">
        <authorList>
            <person name="Eriksson T."/>
        </authorList>
    </citation>
    <scope>NUCLEOTIDE SEQUENCE</scope>
    <source>
        <strain evidence="12">Stoneville</strain>
        <tissue evidence="12">Whole head</tissue>
    </source>
</reference>
<dbReference type="SUPFAM" id="SSF50630">
    <property type="entry name" value="Acid proteases"/>
    <property type="match status" value="1"/>
</dbReference>
<evidence type="ECO:0000256" key="6">
    <source>
        <dbReference type="ARBA" id="ARBA00022801"/>
    </source>
</evidence>
<keyword evidence="3" id="KW-0548">Nucleotidyltransferase</keyword>
<dbReference type="Gene3D" id="2.40.70.10">
    <property type="entry name" value="Acid Proteases"/>
    <property type="match status" value="1"/>
</dbReference>
<feature type="transmembrane region" description="Helical" evidence="10">
    <location>
        <begin position="1136"/>
        <end position="1160"/>
    </location>
</feature>
<dbReference type="Pfam" id="PF17921">
    <property type="entry name" value="Integrase_H2C2"/>
    <property type="match status" value="1"/>
</dbReference>
<dbReference type="Proteomes" id="UP000719412">
    <property type="component" value="Unassembled WGS sequence"/>
</dbReference>
<dbReference type="GO" id="GO:0042575">
    <property type="term" value="C:DNA polymerase complex"/>
    <property type="evidence" value="ECO:0007669"/>
    <property type="project" value="UniProtKB-ARBA"/>
</dbReference>
<dbReference type="InterPro" id="IPR021109">
    <property type="entry name" value="Peptidase_aspartic_dom_sf"/>
</dbReference>
<evidence type="ECO:0000259" key="11">
    <source>
        <dbReference type="PROSITE" id="PS50994"/>
    </source>
</evidence>
<dbReference type="CDD" id="cd00303">
    <property type="entry name" value="retropepsin_like"/>
    <property type="match status" value="1"/>
</dbReference>
<evidence type="ECO:0000256" key="1">
    <source>
        <dbReference type="ARBA" id="ARBA00012493"/>
    </source>
</evidence>
<evidence type="ECO:0000256" key="7">
    <source>
        <dbReference type="ARBA" id="ARBA00022918"/>
    </source>
</evidence>
<feature type="compositionally biased region" description="Polar residues" evidence="9">
    <location>
        <begin position="1022"/>
        <end position="1036"/>
    </location>
</feature>
<dbReference type="Pfam" id="PF17917">
    <property type="entry name" value="RT_RNaseH"/>
    <property type="match status" value="1"/>
</dbReference>
<evidence type="ECO:0000256" key="9">
    <source>
        <dbReference type="SAM" id="MobiDB-lite"/>
    </source>
</evidence>
<dbReference type="PANTHER" id="PTHR37984:SF5">
    <property type="entry name" value="PROTEIN NYNRIN-LIKE"/>
    <property type="match status" value="1"/>
</dbReference>
<dbReference type="CDD" id="cd09274">
    <property type="entry name" value="RNase_HI_RT_Ty3"/>
    <property type="match status" value="1"/>
</dbReference>
<feature type="region of interest" description="Disordered" evidence="9">
    <location>
        <begin position="1840"/>
        <end position="1867"/>
    </location>
</feature>
<dbReference type="SUPFAM" id="SSF56672">
    <property type="entry name" value="DNA/RNA polymerases"/>
    <property type="match status" value="2"/>
</dbReference>
<dbReference type="InterPro" id="IPR036397">
    <property type="entry name" value="RNaseH_sf"/>
</dbReference>
<organism evidence="12 13">
    <name type="scientific">Tenebrio molitor</name>
    <name type="common">Yellow mealworm beetle</name>
    <dbReference type="NCBI Taxonomy" id="7067"/>
    <lineage>
        <taxon>Eukaryota</taxon>
        <taxon>Metazoa</taxon>
        <taxon>Ecdysozoa</taxon>
        <taxon>Arthropoda</taxon>
        <taxon>Hexapoda</taxon>
        <taxon>Insecta</taxon>
        <taxon>Pterygota</taxon>
        <taxon>Neoptera</taxon>
        <taxon>Endopterygota</taxon>
        <taxon>Coleoptera</taxon>
        <taxon>Polyphaga</taxon>
        <taxon>Cucujiformia</taxon>
        <taxon>Tenebrionidae</taxon>
        <taxon>Tenebrio</taxon>
    </lineage>
</organism>
<dbReference type="GO" id="GO:0003964">
    <property type="term" value="F:RNA-directed DNA polymerase activity"/>
    <property type="evidence" value="ECO:0007669"/>
    <property type="project" value="UniProtKB-KW"/>
</dbReference>
<dbReference type="Gene3D" id="1.10.340.70">
    <property type="match status" value="1"/>
</dbReference>
<keyword evidence="2" id="KW-0808">Transferase</keyword>
<feature type="domain" description="Integrase catalytic" evidence="11">
    <location>
        <begin position="778"/>
        <end position="943"/>
    </location>
</feature>
<feature type="transmembrane region" description="Helical" evidence="10">
    <location>
        <begin position="1064"/>
        <end position="1082"/>
    </location>
</feature>
<dbReference type="GO" id="GO:0003676">
    <property type="term" value="F:nucleic acid binding"/>
    <property type="evidence" value="ECO:0007669"/>
    <property type="project" value="InterPro"/>
</dbReference>
<keyword evidence="10" id="KW-0812">Transmembrane</keyword>
<keyword evidence="8" id="KW-0175">Coiled coil</keyword>
<dbReference type="Gene3D" id="3.60.10.10">
    <property type="entry name" value="Endonuclease/exonuclease/phosphatase"/>
    <property type="match status" value="1"/>
</dbReference>
<evidence type="ECO:0000313" key="13">
    <source>
        <dbReference type="Proteomes" id="UP000719412"/>
    </source>
</evidence>
<dbReference type="EMBL" id="JABDTM020027624">
    <property type="protein sequence ID" value="KAH0810238.1"/>
    <property type="molecule type" value="Genomic_DNA"/>
</dbReference>
<accession>A0A8J6H913</accession>
<dbReference type="FunFam" id="1.10.340.70:FF:000001">
    <property type="entry name" value="Retrovirus-related Pol polyprotein from transposon gypsy-like Protein"/>
    <property type="match status" value="1"/>
</dbReference>
<proteinExistence type="predicted"/>
<protein>
    <recommendedName>
        <fullName evidence="1">RNA-directed DNA polymerase</fullName>
        <ecNumber evidence="1">2.7.7.49</ecNumber>
    </recommendedName>
</protein>
<dbReference type="InterPro" id="IPR001878">
    <property type="entry name" value="Znf_CCHC"/>
</dbReference>
<feature type="transmembrane region" description="Helical" evidence="10">
    <location>
        <begin position="1172"/>
        <end position="1192"/>
    </location>
</feature>
<keyword evidence="6" id="KW-0378">Hydrolase</keyword>
<keyword evidence="5" id="KW-0255">Endonuclease</keyword>
<gene>
    <name evidence="12" type="ORF">GEV33_012552</name>
</gene>
<feature type="region of interest" description="Disordered" evidence="9">
    <location>
        <begin position="1011"/>
        <end position="1040"/>
    </location>
</feature>
<dbReference type="EC" id="2.7.7.49" evidence="1"/>
<dbReference type="InterPro" id="IPR001584">
    <property type="entry name" value="Integrase_cat-core"/>
</dbReference>
<dbReference type="GO" id="GO:0008270">
    <property type="term" value="F:zinc ion binding"/>
    <property type="evidence" value="ECO:0007669"/>
    <property type="project" value="InterPro"/>
</dbReference>
<keyword evidence="10" id="KW-0472">Membrane</keyword>
<keyword evidence="4" id="KW-0540">Nuclease</keyword>
<dbReference type="GO" id="GO:0016787">
    <property type="term" value="F:hydrolase activity"/>
    <property type="evidence" value="ECO:0007669"/>
    <property type="project" value="UniProtKB-KW"/>
</dbReference>
<evidence type="ECO:0000256" key="5">
    <source>
        <dbReference type="ARBA" id="ARBA00022759"/>
    </source>
</evidence>
<keyword evidence="10" id="KW-1133">Transmembrane helix</keyword>
<dbReference type="GO" id="GO:0004519">
    <property type="term" value="F:endonuclease activity"/>
    <property type="evidence" value="ECO:0007669"/>
    <property type="project" value="UniProtKB-KW"/>
</dbReference>
<feature type="compositionally biased region" description="Basic and acidic residues" evidence="9">
    <location>
        <begin position="909"/>
        <end position="927"/>
    </location>
</feature>
<evidence type="ECO:0000256" key="3">
    <source>
        <dbReference type="ARBA" id="ARBA00022695"/>
    </source>
</evidence>
<dbReference type="InterPro" id="IPR041588">
    <property type="entry name" value="Integrase_H2C2"/>
</dbReference>
<dbReference type="InterPro" id="IPR043502">
    <property type="entry name" value="DNA/RNA_pol_sf"/>
</dbReference>
<reference evidence="12" key="1">
    <citation type="journal article" date="2020" name="J Insects Food Feed">
        <title>The yellow mealworm (Tenebrio molitor) genome: a resource for the emerging insects as food and feed industry.</title>
        <authorList>
            <person name="Eriksson T."/>
            <person name="Andere A."/>
            <person name="Kelstrup H."/>
            <person name="Emery V."/>
            <person name="Picard C."/>
        </authorList>
    </citation>
    <scope>NUCLEOTIDE SEQUENCE</scope>
    <source>
        <strain evidence="12">Stoneville</strain>
        <tissue evidence="12">Whole head</tissue>
    </source>
</reference>
<dbReference type="GO" id="GO:0015074">
    <property type="term" value="P:DNA integration"/>
    <property type="evidence" value="ECO:0007669"/>
    <property type="project" value="InterPro"/>
</dbReference>
<evidence type="ECO:0000256" key="2">
    <source>
        <dbReference type="ARBA" id="ARBA00022679"/>
    </source>
</evidence>
<evidence type="ECO:0000256" key="4">
    <source>
        <dbReference type="ARBA" id="ARBA00022722"/>
    </source>
</evidence>
<dbReference type="PANTHER" id="PTHR37984">
    <property type="entry name" value="PROTEIN CBG26694"/>
    <property type="match status" value="1"/>
</dbReference>
<dbReference type="InterPro" id="IPR041373">
    <property type="entry name" value="RT_RNaseH"/>
</dbReference>
<dbReference type="InterPro" id="IPR036691">
    <property type="entry name" value="Endo/exonu/phosph_ase_sf"/>
</dbReference>
<feature type="coiled-coil region" evidence="8">
    <location>
        <begin position="2139"/>
        <end position="2179"/>
    </location>
</feature>
<dbReference type="Gene3D" id="3.30.420.10">
    <property type="entry name" value="Ribonuclease H-like superfamily/Ribonuclease H"/>
    <property type="match status" value="1"/>
</dbReference>
<keyword evidence="13" id="KW-1185">Reference proteome</keyword>
<dbReference type="SUPFAM" id="SSF56219">
    <property type="entry name" value="DNase I-like"/>
    <property type="match status" value="1"/>
</dbReference>
<dbReference type="Gene3D" id="4.10.60.10">
    <property type="entry name" value="Zinc finger, CCHC-type"/>
    <property type="match status" value="1"/>
</dbReference>
<keyword evidence="7" id="KW-0695">RNA-directed DNA polymerase</keyword>
<dbReference type="Gene3D" id="3.10.20.370">
    <property type="match status" value="1"/>
</dbReference>
<dbReference type="FunFam" id="3.10.20.370:FF:000001">
    <property type="entry name" value="Retrovirus-related Pol polyprotein from transposon 17.6-like protein"/>
    <property type="match status" value="1"/>
</dbReference>
<sequence>MAITAEQLEQLIQRLTPKASKRHFPHCTARFGGTRSHEAVEDFIASADFYKDYGQIADANALSGLSILLQGDAFTWAIRDEFAPRPPAHRIYQMILETKQDANTPTGLFIAQKRALLAQVTPPDSESRQLDFLYGLLRQEIKDKIPRTSIATFYELLAKARDVEGTLQERKKEKVRPNDENGRNRCEYCHNFGHTVKDCRKKAKRAAQQTAEPNNVAQAANNTNFSCYGCGHPGVIRRNCPKCNNKPVYAAPDVQFCLLDVKPLGRPAVKIQIYGVPGTAYIDSGARTSLASAQFHILTERGHKFLPTTVQLVQADGSSTLTNVKTATLPVKLQGKEIETTFITIPDAHETTTLLGIDFLRKAGLVINYAHSRWHFSGQRHQTYGFVAKDQTQKDTPMAAMQTDSIVPFQSTVPQQRTFQRVDSVIQMETDTAPTQVVKIQNQTTATPRKPEIVSRNLEDIFAECRLPTLVSPITTPCSDTVSELLDGYGPPPPVRTTVVARPMFIPTPDQLPFTTSRHQYIMRNAAMDVDDEAAMLTDASSYALGAALFQREGPDERPIEYASRLLKPPEKNYSTTEREALAVVWPVQKFRGYLEEASTVIITDHQPLRWLMSLKSPSGRLARWTLQLQPYNLRIEYTPGKANVVADTLSRPFLTEEPPLCHINLKKIIDAYQHGTREETERWTARGYLLTHGVLYRYSADDDNEEAQLVVPKQERDNILREFHDMPTAGHYGTDHTLTKISRHFYWPRIRHDVKDYVRKYNACQRYKEDNKKPAGLLQTPVLHQRFEFLSIDLFGPLPEGPQGENWIFIIEDCATRWTELFSLTQATADACAWTLVNEICLRCGIPRCFISDNGITQKFTPVYHSSANMVERKNTDLKTQLAILNENFIPEVTPRLLRLADRLKEAQEVQEKEQDRRKTTADSKRRPGPTYAPGDRVYVVTHLVRNASKQRSSKFNPRRDGPYLILSAKGPCSYEVASLEAPDIPLGVYHTSALTPVQEEDQSTPVIPIRRRGQPRKGPPTTTTLRTSVETPKSSEGGDCNAPFSTRALRIENRVPTTFQKLYLFITFTFYTVGVMYSLYERTYIYQTLPKVQLCLRIIMDIVMVFKRRRWFVLVKNLTMTCTKIKKRRHHLSIFILTQVIFCASGVLIASAWMGIVGIDFLKEFLVEDFQIYSLFVYVTFACFILTLLLERYRHQCYLLLERSHRPHKQSIRLDEVRRNLFFLKEAVDGNFQINCLLLSNITQNLPTMSSNPSQIAVPSNIKLADESFHESGPIDMLLGGEVFWKVLRSGQIKPEKGALHLQETKFGWVAGGVINSYKEASASICNLSLSTLDKQIRKFWELDQWAVDDNTRSAEDGFAEEHFTTTHKRDADGRFIVKLSTREIAMKRYFTVSQATLTAPARSREEVLVGCVGTAQGLESHPGPPEAQPFPRRRFAYSVQVCDERSMTGEDLDAESRELRSRSLRNIWKKRAGDRGSSRAVPSALPPIQRHNVEILSQGLNLVLAPSYLWITGSLGDPGLWQVISAQSSPARTIMSRSRRGMPEITPAASLETELYPSQIILPTAPPNDSSIRRTLEMYRQILIAPEDRKYQRIVWRDNLNNPITTFELNTVTYGTACAPFIAVRCVQQIAAEKYPDAYPVIIHDFYMDDMLTGADTAEDVVKIRQQVTSVLADGQFELRKWAANSETMIPVESSVEISDSQSDLINFDKSCEAKTLWIYWNCKSDLLKYEVMQTRSTSEALTKRKILSVVAKIFDPLNLLGPVTIETALEDEPSRGDPPRQGWGHQSRVENKVIKRAVRTLSVLPMIGKEGRLQEPCEFPESANILSSPSVYINREFPKPTTSMSNQEDKKNSSCKESQLQEPCEFPESANILSSTSVHINREFRNPTTSMCNQEDKENSSRSMKETKRIIEERVKEQEEGTLVIGGDFNARIGGKGRRMEEEKATIERRPTKDGIENAEGRELVSLVEERGWDVLNGNCIGDEKGEYTYIGSRGETVIDYVMVNEEAWDEIEEFKVGERVESDHMPLEVRTKGREKERGSMKDVKRKIVKNIWTEEGKEKYRTRLREAKYEEEEINEKVRELSENVKNATEKKEVEIREKMGLWKNEWWDKECREGKQAARKKLRNWKKEKAPKEEYKRARERYKLVCKEKKEKKRMEEEMKMKEEEVWRYINRERKKKGEIVSDRITMEEWRKYFSELLGGEENRQEKEKRQHRVGEIEEITREELEQQLRKLKRKKAPGRDGIQNESWIYGTEREVDRLLEIMNGMWKGEGFPQEWKEGIICPIYKKGEKDTASNYRGITLLNTAYKVYAMIVEERLMKEMNERGVLQDGQAGFRKASALFLDTRGARWEEFSREKENYRQRSVQQQFNNGDFLEQVGAVRD</sequence>
<evidence type="ECO:0000256" key="10">
    <source>
        <dbReference type="SAM" id="Phobius"/>
    </source>
</evidence>
<comment type="caution">
    <text evidence="12">The sequence shown here is derived from an EMBL/GenBank/DDBJ whole genome shotgun (WGS) entry which is preliminary data.</text>
</comment>
<dbReference type="InterPro" id="IPR050951">
    <property type="entry name" value="Retrovirus_Pol_polyprotein"/>
</dbReference>
<feature type="coiled-coil region" evidence="8">
    <location>
        <begin position="2063"/>
        <end position="2104"/>
    </location>
</feature>
<dbReference type="SMART" id="SM00343">
    <property type="entry name" value="ZnF_C2HC"/>
    <property type="match status" value="2"/>
</dbReference>
<name>A0A8J6H913_TENMO</name>
<dbReference type="SUPFAM" id="SSF53098">
    <property type="entry name" value="Ribonuclease H-like"/>
    <property type="match status" value="1"/>
</dbReference>